<dbReference type="RefSeq" id="WP_133482878.1">
    <property type="nucleotide sequence ID" value="NZ_SNWH01000006.1"/>
</dbReference>
<dbReference type="EMBL" id="SNWH01000006">
    <property type="protein sequence ID" value="TDO09811.1"/>
    <property type="molecule type" value="Genomic_DNA"/>
</dbReference>
<keyword evidence="2" id="KW-0378">Hydrolase</keyword>
<dbReference type="AlphaFoldDB" id="A0A4R6HND6"/>
<dbReference type="GO" id="GO:0003676">
    <property type="term" value="F:nucleic acid binding"/>
    <property type="evidence" value="ECO:0007669"/>
    <property type="project" value="InterPro"/>
</dbReference>
<dbReference type="CDD" id="cd06127">
    <property type="entry name" value="DEDDh"/>
    <property type="match status" value="1"/>
</dbReference>
<dbReference type="NCBIfam" id="NF006601">
    <property type="entry name" value="PRK09145.1"/>
    <property type="match status" value="1"/>
</dbReference>
<dbReference type="InterPro" id="IPR013520">
    <property type="entry name" value="Ribonucl_H"/>
</dbReference>
<dbReference type="GO" id="GO:0006259">
    <property type="term" value="P:DNA metabolic process"/>
    <property type="evidence" value="ECO:0007669"/>
    <property type="project" value="UniProtKB-ARBA"/>
</dbReference>
<reference evidence="4 5" key="1">
    <citation type="submission" date="2019-03" db="EMBL/GenBank/DDBJ databases">
        <title>Freshwater and sediment microbial communities from various areas in North America, analyzing microbe dynamics in response to fracking.</title>
        <authorList>
            <person name="Lamendella R."/>
        </authorList>
    </citation>
    <scope>NUCLEOTIDE SEQUENCE [LARGE SCALE GENOMIC DNA]</scope>
    <source>
        <strain evidence="4 5">1_TX</strain>
    </source>
</reference>
<dbReference type="SUPFAM" id="SSF53098">
    <property type="entry name" value="Ribonuclease H-like"/>
    <property type="match status" value="1"/>
</dbReference>
<sequence length="209" mass="23334">MLKALRRAADRRRHAHGDYGWLFTPYTGNEMVAIDCKTTGPDARHAELVSLAAVRIRDERVLTSDSLDLCLARPASLAGDAIGLHGLRGIDLADGTEIEEALARFLDFVGNRPLVGWCLKLDLAVLNHYLRPLFGFDLPNAGIDVAQCYQRQLHRNHPERDVRLCLEQVAELLEMPVMRRYSALGDAVTTALIHLRLARGALLAEQRFC</sequence>
<gene>
    <name evidence="4" type="ORF">DFO68_10659</name>
</gene>
<evidence type="ECO:0000313" key="4">
    <source>
        <dbReference type="EMBL" id="TDO09811.1"/>
    </source>
</evidence>
<dbReference type="SMART" id="SM00479">
    <property type="entry name" value="EXOIII"/>
    <property type="match status" value="1"/>
</dbReference>
<dbReference type="GO" id="GO:0004527">
    <property type="term" value="F:exonuclease activity"/>
    <property type="evidence" value="ECO:0007669"/>
    <property type="project" value="UniProtKB-KW"/>
</dbReference>
<dbReference type="InterPro" id="IPR036397">
    <property type="entry name" value="RNaseH_sf"/>
</dbReference>
<dbReference type="Gene3D" id="3.30.420.10">
    <property type="entry name" value="Ribonuclease H-like superfamily/Ribonuclease H"/>
    <property type="match status" value="1"/>
</dbReference>
<dbReference type="Proteomes" id="UP000295150">
    <property type="component" value="Unassembled WGS sequence"/>
</dbReference>
<evidence type="ECO:0000313" key="5">
    <source>
        <dbReference type="Proteomes" id="UP000295150"/>
    </source>
</evidence>
<evidence type="ECO:0000256" key="1">
    <source>
        <dbReference type="ARBA" id="ARBA00022722"/>
    </source>
</evidence>
<feature type="domain" description="Exonuclease" evidence="3">
    <location>
        <begin position="30"/>
        <end position="203"/>
    </location>
</feature>
<proteinExistence type="predicted"/>
<accession>A0A4R6HND6</accession>
<dbReference type="Pfam" id="PF00929">
    <property type="entry name" value="RNase_T"/>
    <property type="match status" value="1"/>
</dbReference>
<organism evidence="4 5">
    <name type="scientific">Halomonas ventosae</name>
    <dbReference type="NCBI Taxonomy" id="229007"/>
    <lineage>
        <taxon>Bacteria</taxon>
        <taxon>Pseudomonadati</taxon>
        <taxon>Pseudomonadota</taxon>
        <taxon>Gammaproteobacteria</taxon>
        <taxon>Oceanospirillales</taxon>
        <taxon>Halomonadaceae</taxon>
        <taxon>Halomonas</taxon>
    </lineage>
</organism>
<evidence type="ECO:0000256" key="2">
    <source>
        <dbReference type="ARBA" id="ARBA00022839"/>
    </source>
</evidence>
<evidence type="ECO:0000259" key="3">
    <source>
        <dbReference type="SMART" id="SM00479"/>
    </source>
</evidence>
<dbReference type="OrthoDB" id="6193218at2"/>
<dbReference type="InterPro" id="IPR012337">
    <property type="entry name" value="RNaseH-like_sf"/>
</dbReference>
<keyword evidence="2" id="KW-0269">Exonuclease</keyword>
<comment type="caution">
    <text evidence="4">The sequence shown here is derived from an EMBL/GenBank/DDBJ whole genome shotgun (WGS) entry which is preliminary data.</text>
</comment>
<keyword evidence="5" id="KW-1185">Reference proteome</keyword>
<protein>
    <submittedName>
        <fullName evidence="4">DNA polymerase-3 subunit epsilon</fullName>
    </submittedName>
</protein>
<name>A0A4R6HND6_9GAMM</name>
<keyword evidence="1" id="KW-0540">Nuclease</keyword>